<dbReference type="Proteomes" id="UP001642484">
    <property type="component" value="Unassembled WGS sequence"/>
</dbReference>
<evidence type="ECO:0000313" key="4">
    <source>
        <dbReference type="Proteomes" id="UP001642484"/>
    </source>
</evidence>
<keyword evidence="2" id="KW-0812">Transmembrane</keyword>
<protein>
    <submittedName>
        <fullName evidence="3">Uncharacterized protein</fullName>
    </submittedName>
</protein>
<evidence type="ECO:0000256" key="1">
    <source>
        <dbReference type="SAM" id="MobiDB-lite"/>
    </source>
</evidence>
<sequence length="728" mass="78719">MAGRSPSTTVPTPDAEYFGSPSDDRGFGSFSHAHGQGMTAKGSDSEDEEELAWAKHTSIVTDYGEDVWGGRSGLSLQMTPPRLDAGGRRNSGQKMARGDSEDETEDTGPKKETSLLQSKMREVERDLEAAAQSEMMLLESLLGKTVDASSFRARIQGAWSMMGMVSALFLTMDQYNNVVICPADMQVKVPFCQQVHPCLSGIATAFAAASVVLSMVLYVQMSFVPDEFLGAWMSKLSFAVDFPLFSFIVSILGWGLTMLWRGILNYGILGYVISVMVAILGSVILFFFLKVKTMTNKYLISAAAAAKDPSDMKFTKWSSLLTDGGEELRWNSFLTDDPSAHAARERRWAKVNSLREGQDMNHLRTTQLNSLRSGQDDSGIEEPLWGRNSSMVTDYGDQEGEASMGHMPSLVSKTVTKFLQESGGISGGEAAAMVNAAAAHAATQHAGMASPFANLPQPRESAGPALPQAGPRQSSLPAFISLAEEGQGPPQLPLPPPGVPGVPGVGAQGLPGVPPGVPSNLLSGAGGFSPGGLLNLAQAAQVGQNPGFAPFQAPTPAIQAQMAHERLLKDASERLGPSSERLSQLQSPPLDPRGLSSLMAAPGFQSPGYADLDSMLAENLLKQRHHLEQLHLQKMQQQQLQLHHLMQQQQILQSQMQLPQMHQMQHMPQMMPTAPRRDGRPDRHEQREHRKDRDLEGAEREADHRHVAESPSGVLPGHAGGLDEPKWV</sequence>
<name>A0ABP0RCS9_9DINO</name>
<feature type="compositionally biased region" description="Basic and acidic residues" evidence="1">
    <location>
        <begin position="675"/>
        <end position="708"/>
    </location>
</feature>
<keyword evidence="2" id="KW-1133">Transmembrane helix</keyword>
<accession>A0ABP0RCS9</accession>
<feature type="region of interest" description="Disordered" evidence="1">
    <location>
        <begin position="665"/>
        <end position="728"/>
    </location>
</feature>
<feature type="transmembrane region" description="Helical" evidence="2">
    <location>
        <begin position="202"/>
        <end position="224"/>
    </location>
</feature>
<feature type="transmembrane region" description="Helical" evidence="2">
    <location>
        <begin position="236"/>
        <end position="256"/>
    </location>
</feature>
<feature type="transmembrane region" description="Helical" evidence="2">
    <location>
        <begin position="268"/>
        <end position="289"/>
    </location>
</feature>
<feature type="compositionally biased region" description="Pro residues" evidence="1">
    <location>
        <begin position="490"/>
        <end position="500"/>
    </location>
</feature>
<gene>
    <name evidence="3" type="ORF">CCMP2556_LOCUS46507</name>
</gene>
<comment type="caution">
    <text evidence="3">The sequence shown here is derived from an EMBL/GenBank/DDBJ whole genome shotgun (WGS) entry which is preliminary data.</text>
</comment>
<feature type="region of interest" description="Disordered" evidence="1">
    <location>
        <begin position="485"/>
        <end position="518"/>
    </location>
</feature>
<proteinExistence type="predicted"/>
<evidence type="ECO:0000256" key="2">
    <source>
        <dbReference type="SAM" id="Phobius"/>
    </source>
</evidence>
<dbReference type="EMBL" id="CAXAMN010025805">
    <property type="protein sequence ID" value="CAK9098143.1"/>
    <property type="molecule type" value="Genomic_DNA"/>
</dbReference>
<keyword evidence="2" id="KW-0472">Membrane</keyword>
<feature type="region of interest" description="Disordered" evidence="1">
    <location>
        <begin position="72"/>
        <end position="116"/>
    </location>
</feature>
<feature type="compositionally biased region" description="Basic and acidic residues" evidence="1">
    <location>
        <begin position="107"/>
        <end position="116"/>
    </location>
</feature>
<reference evidence="3 4" key="1">
    <citation type="submission" date="2024-02" db="EMBL/GenBank/DDBJ databases">
        <authorList>
            <person name="Chen Y."/>
            <person name="Shah S."/>
            <person name="Dougan E. K."/>
            <person name="Thang M."/>
            <person name="Chan C."/>
        </authorList>
    </citation>
    <scope>NUCLEOTIDE SEQUENCE [LARGE SCALE GENOMIC DNA]</scope>
</reference>
<feature type="region of interest" description="Disordered" evidence="1">
    <location>
        <begin position="1"/>
        <end position="53"/>
    </location>
</feature>
<keyword evidence="4" id="KW-1185">Reference proteome</keyword>
<feature type="compositionally biased region" description="Polar residues" evidence="1">
    <location>
        <begin position="1"/>
        <end position="11"/>
    </location>
</feature>
<organism evidence="3 4">
    <name type="scientific">Durusdinium trenchii</name>
    <dbReference type="NCBI Taxonomy" id="1381693"/>
    <lineage>
        <taxon>Eukaryota</taxon>
        <taxon>Sar</taxon>
        <taxon>Alveolata</taxon>
        <taxon>Dinophyceae</taxon>
        <taxon>Suessiales</taxon>
        <taxon>Symbiodiniaceae</taxon>
        <taxon>Durusdinium</taxon>
    </lineage>
</organism>
<evidence type="ECO:0000313" key="3">
    <source>
        <dbReference type="EMBL" id="CAK9098143.1"/>
    </source>
</evidence>
<feature type="region of interest" description="Disordered" evidence="1">
    <location>
        <begin position="450"/>
        <end position="473"/>
    </location>
</feature>